<dbReference type="EMBL" id="JAGIZA010000003">
    <property type="protein sequence ID" value="MBP0492385.1"/>
    <property type="molecule type" value="Genomic_DNA"/>
</dbReference>
<organism evidence="5 6">
    <name type="scientific">Roseomonas indoligenes</name>
    <dbReference type="NCBI Taxonomy" id="2820811"/>
    <lineage>
        <taxon>Bacteria</taxon>
        <taxon>Pseudomonadati</taxon>
        <taxon>Pseudomonadota</taxon>
        <taxon>Alphaproteobacteria</taxon>
        <taxon>Acetobacterales</taxon>
        <taxon>Roseomonadaceae</taxon>
        <taxon>Roseomonas</taxon>
    </lineage>
</organism>
<dbReference type="PANTHER" id="PTHR42932:SF3">
    <property type="entry name" value="DNA PROTECTION DURING STARVATION PROTEIN"/>
    <property type="match status" value="1"/>
</dbReference>
<dbReference type="GO" id="GO:0008199">
    <property type="term" value="F:ferric iron binding"/>
    <property type="evidence" value="ECO:0007669"/>
    <property type="project" value="InterPro"/>
</dbReference>
<proteinExistence type="inferred from homology"/>
<evidence type="ECO:0000256" key="2">
    <source>
        <dbReference type="RuleBase" id="RU003875"/>
    </source>
</evidence>
<dbReference type="InterPro" id="IPR012347">
    <property type="entry name" value="Ferritin-like"/>
</dbReference>
<protein>
    <submittedName>
        <fullName evidence="5">DNA starvation/stationary phase protection protein Dps</fullName>
    </submittedName>
</protein>
<dbReference type="NCBIfam" id="NF006975">
    <property type="entry name" value="PRK09448.1"/>
    <property type="match status" value="1"/>
</dbReference>
<comment type="caution">
    <text evidence="5">The sequence shown here is derived from an EMBL/GenBank/DDBJ whole genome shotgun (WGS) entry which is preliminary data.</text>
</comment>
<name>A0A940S4X3_9PROT</name>
<dbReference type="Proteomes" id="UP000677537">
    <property type="component" value="Unassembled WGS sequence"/>
</dbReference>
<sequence>MDPVYRTREKEPPVATKTEPGKVPGKIPTRNDTPSNGKAVSIGVLQACLVDMADLTNSTKQAHWNVKGSHFYGLHKMFESFYAILNEQTDEIAERAVQLGGIPDGTTETIGATKRIERYDNKLLDGLEHCAALADRYAQMAKELREGIDATDEAGDADTSDLLTQVSREVDKMLWMIEAHLQGKD</sequence>
<evidence type="ECO:0000259" key="4">
    <source>
        <dbReference type="Pfam" id="PF00210"/>
    </source>
</evidence>
<dbReference type="Gene3D" id="1.20.1260.10">
    <property type="match status" value="1"/>
</dbReference>
<evidence type="ECO:0000313" key="5">
    <source>
        <dbReference type="EMBL" id="MBP0492385.1"/>
    </source>
</evidence>
<dbReference type="InterPro" id="IPR008331">
    <property type="entry name" value="Ferritin_DPS_dom"/>
</dbReference>
<feature type="compositionally biased region" description="Basic and acidic residues" evidence="3">
    <location>
        <begin position="1"/>
        <end position="12"/>
    </location>
</feature>
<dbReference type="Pfam" id="PF00210">
    <property type="entry name" value="Ferritin"/>
    <property type="match status" value="1"/>
</dbReference>
<dbReference type="PROSITE" id="PS00818">
    <property type="entry name" value="DPS_1"/>
    <property type="match status" value="1"/>
</dbReference>
<reference evidence="5" key="1">
    <citation type="submission" date="2021-03" db="EMBL/GenBank/DDBJ databases">
        <authorList>
            <person name="So Y."/>
        </authorList>
    </citation>
    <scope>NUCLEOTIDE SEQUENCE</scope>
    <source>
        <strain evidence="5">SG15</strain>
    </source>
</reference>
<feature type="domain" description="Ferritin/DPS" evidence="4">
    <location>
        <begin position="45"/>
        <end position="182"/>
    </location>
</feature>
<dbReference type="PANTHER" id="PTHR42932">
    <property type="entry name" value="GENERAL STRESS PROTEIN 20U"/>
    <property type="match status" value="1"/>
</dbReference>
<dbReference type="GO" id="GO:0016722">
    <property type="term" value="F:oxidoreductase activity, acting on metal ions"/>
    <property type="evidence" value="ECO:0007669"/>
    <property type="project" value="InterPro"/>
</dbReference>
<dbReference type="InterPro" id="IPR009078">
    <property type="entry name" value="Ferritin-like_SF"/>
</dbReference>
<dbReference type="SUPFAM" id="SSF47240">
    <property type="entry name" value="Ferritin-like"/>
    <property type="match status" value="1"/>
</dbReference>
<evidence type="ECO:0000256" key="1">
    <source>
        <dbReference type="ARBA" id="ARBA00009497"/>
    </source>
</evidence>
<dbReference type="InterPro" id="IPR002177">
    <property type="entry name" value="DPS_DNA-bd"/>
</dbReference>
<evidence type="ECO:0000256" key="3">
    <source>
        <dbReference type="SAM" id="MobiDB-lite"/>
    </source>
</evidence>
<gene>
    <name evidence="5" type="primary">dps</name>
    <name evidence="5" type="synonym">pexB</name>
    <name evidence="5" type="ORF">J5Y10_06290</name>
</gene>
<comment type="similarity">
    <text evidence="1 2">Belongs to the Dps family.</text>
</comment>
<accession>A0A940S4X3</accession>
<dbReference type="CDD" id="cd01043">
    <property type="entry name" value="DPS"/>
    <property type="match status" value="1"/>
</dbReference>
<feature type="region of interest" description="Disordered" evidence="3">
    <location>
        <begin position="1"/>
        <end position="35"/>
    </location>
</feature>
<keyword evidence="6" id="KW-1185">Reference proteome</keyword>
<dbReference type="AlphaFoldDB" id="A0A940S4X3"/>
<dbReference type="InterPro" id="IPR023188">
    <property type="entry name" value="DPS_DNA-bd_CS"/>
</dbReference>
<dbReference type="PRINTS" id="PR01346">
    <property type="entry name" value="HELNAPAPROT"/>
</dbReference>
<evidence type="ECO:0000313" key="6">
    <source>
        <dbReference type="Proteomes" id="UP000677537"/>
    </source>
</evidence>